<dbReference type="AlphaFoldDB" id="A0ABC9HHL6"/>
<evidence type="ECO:0000313" key="2">
    <source>
        <dbReference type="Proteomes" id="UP001189180"/>
    </source>
</evidence>
<proteinExistence type="predicted"/>
<name>A0ABC9HHL6_FASHE</name>
<organism evidence="1 2">
    <name type="scientific">Fasciola hepatica</name>
    <name type="common">Liver fluke</name>
    <dbReference type="NCBI Taxonomy" id="6192"/>
    <lineage>
        <taxon>Eukaryota</taxon>
        <taxon>Metazoa</taxon>
        <taxon>Spiralia</taxon>
        <taxon>Lophotrochozoa</taxon>
        <taxon>Platyhelminthes</taxon>
        <taxon>Trematoda</taxon>
        <taxon>Digenea</taxon>
        <taxon>Plagiorchiida</taxon>
        <taxon>Echinostomata</taxon>
        <taxon>Echinostomatoidea</taxon>
        <taxon>Fasciolidae</taxon>
        <taxon>Fasciola</taxon>
    </lineage>
</organism>
<sequence length="74" mass="8272">MEALSTYAIIDLPCCGKHKILTSGKRTAHEKVTIYPSVTKDNGVMLTTETSLFIHSFMIFHYISPVKQQANASR</sequence>
<gene>
    <name evidence="1" type="ORF">FHB240107_LOCUS10327</name>
</gene>
<dbReference type="Proteomes" id="UP001189180">
    <property type="component" value="Unassembled WGS sequence"/>
</dbReference>
<dbReference type="EMBL" id="CANUEZ050000223">
    <property type="protein sequence ID" value="CAM0512636.1"/>
    <property type="molecule type" value="Genomic_DNA"/>
</dbReference>
<comment type="caution">
    <text evidence="1">The sequence shown here is derived from an EMBL/GenBank/DDBJ whole genome shotgun (WGS) entry which is preliminary data.</text>
</comment>
<accession>A0ABC9HHL6</accession>
<evidence type="ECO:0000313" key="1">
    <source>
        <dbReference type="EMBL" id="CAM0512636.1"/>
    </source>
</evidence>
<protein>
    <submittedName>
        <fullName evidence="1">Uncharacterized protein</fullName>
    </submittedName>
</protein>
<reference evidence="1 2" key="1">
    <citation type="submission" date="2024-08" db="EMBL/GenBank/DDBJ databases">
        <authorList>
            <person name="Paterson S."/>
        </authorList>
    </citation>
    <scope>NUCLEOTIDE SEQUENCE [LARGE SCALE GENOMIC DNA]</scope>
</reference>
<keyword evidence="2" id="KW-1185">Reference proteome</keyword>